<feature type="compositionally biased region" description="Polar residues" evidence="1">
    <location>
        <begin position="97"/>
        <end position="108"/>
    </location>
</feature>
<feature type="compositionally biased region" description="Basic and acidic residues" evidence="1">
    <location>
        <begin position="109"/>
        <end position="119"/>
    </location>
</feature>
<feature type="compositionally biased region" description="Polar residues" evidence="1">
    <location>
        <begin position="120"/>
        <end position="130"/>
    </location>
</feature>
<evidence type="ECO:0000313" key="2">
    <source>
        <dbReference type="EMBL" id="GFY43938.1"/>
    </source>
</evidence>
<dbReference type="EMBL" id="BMAV01003950">
    <property type="protein sequence ID" value="GFY43938.1"/>
    <property type="molecule type" value="Genomic_DNA"/>
</dbReference>
<protein>
    <submittedName>
        <fullName evidence="2">Uncharacterized protein</fullName>
    </submittedName>
</protein>
<proteinExistence type="predicted"/>
<organism evidence="2 3">
    <name type="scientific">Trichonephila inaurata madagascariensis</name>
    <dbReference type="NCBI Taxonomy" id="2747483"/>
    <lineage>
        <taxon>Eukaryota</taxon>
        <taxon>Metazoa</taxon>
        <taxon>Ecdysozoa</taxon>
        <taxon>Arthropoda</taxon>
        <taxon>Chelicerata</taxon>
        <taxon>Arachnida</taxon>
        <taxon>Araneae</taxon>
        <taxon>Araneomorphae</taxon>
        <taxon>Entelegynae</taxon>
        <taxon>Araneoidea</taxon>
        <taxon>Nephilidae</taxon>
        <taxon>Trichonephila</taxon>
        <taxon>Trichonephila inaurata</taxon>
    </lineage>
</organism>
<feature type="region of interest" description="Disordered" evidence="1">
    <location>
        <begin position="17"/>
        <end position="59"/>
    </location>
</feature>
<dbReference type="Proteomes" id="UP000886998">
    <property type="component" value="Unassembled WGS sequence"/>
</dbReference>
<dbReference type="OrthoDB" id="10476180at2759"/>
<gene>
    <name evidence="2" type="ORF">TNIN_27161</name>
</gene>
<name>A0A8X7BUT4_9ARAC</name>
<reference evidence="2" key="1">
    <citation type="submission" date="2020-08" db="EMBL/GenBank/DDBJ databases">
        <title>Multicomponent nature underlies the extraordinary mechanical properties of spider dragline silk.</title>
        <authorList>
            <person name="Kono N."/>
            <person name="Nakamura H."/>
            <person name="Mori M."/>
            <person name="Yoshida Y."/>
            <person name="Ohtoshi R."/>
            <person name="Malay A.D."/>
            <person name="Moran D.A.P."/>
            <person name="Tomita M."/>
            <person name="Numata K."/>
            <person name="Arakawa K."/>
        </authorList>
    </citation>
    <scope>NUCLEOTIDE SEQUENCE</scope>
</reference>
<keyword evidence="3" id="KW-1185">Reference proteome</keyword>
<feature type="region of interest" description="Disordered" evidence="1">
    <location>
        <begin position="82"/>
        <end position="135"/>
    </location>
</feature>
<sequence>MAKRRYVHVNEILRDLRYRNGSYSSNEAHLNRPAAAPSNPPAAAPSNPPPAAHSNPPAAARSVSTCCRSFLVPIHLLQLDSNPPAGAHSNPPAGAHSNPSDESYSNPSDESHSNPDESHSNPSDEANSSDPDTELVTNIGDYVHKVRWIIKDYSTLPLNSVINGPTIRKAFSVRKLCSLRIDFQKKDDELQLLLQPESRFYFNVRTKITLCDTKRKKLHDEDFGPSYIFGKDETQHLIIPIFSG</sequence>
<dbReference type="AlphaFoldDB" id="A0A8X7BUT4"/>
<evidence type="ECO:0000256" key="1">
    <source>
        <dbReference type="SAM" id="MobiDB-lite"/>
    </source>
</evidence>
<feature type="compositionally biased region" description="Pro residues" evidence="1">
    <location>
        <begin position="38"/>
        <end position="51"/>
    </location>
</feature>
<evidence type="ECO:0000313" key="3">
    <source>
        <dbReference type="Proteomes" id="UP000886998"/>
    </source>
</evidence>
<accession>A0A8X7BUT4</accession>
<comment type="caution">
    <text evidence="2">The sequence shown here is derived from an EMBL/GenBank/DDBJ whole genome shotgun (WGS) entry which is preliminary data.</text>
</comment>